<dbReference type="AlphaFoldDB" id="A0A1B1T5Q5"/>
<evidence type="ECO:0000256" key="1">
    <source>
        <dbReference type="SAM" id="Phobius"/>
    </source>
</evidence>
<reference evidence="2 3" key="1">
    <citation type="submission" date="2017-04" db="EMBL/GenBank/DDBJ databases">
        <title>Complete Genome Sequence of Bacillus thuringiensis type Strain ATCC 10792.</title>
        <authorList>
            <person name="Oh D.-H."/>
            <person name="Park B.-J."/>
            <person name="Shuai W."/>
            <person name="Chelliah R."/>
        </authorList>
    </citation>
    <scope>NUCLEOTIDE SEQUENCE [LARGE SCALE GENOMIC DNA]</scope>
    <source>
        <strain evidence="2 3">ATCC 10792</strain>
        <plasmid evidence="2 3">poh1</plasmid>
    </source>
</reference>
<dbReference type="Pfam" id="PF13042">
    <property type="entry name" value="DUF3902"/>
    <property type="match status" value="1"/>
</dbReference>
<keyword evidence="1" id="KW-0812">Transmembrane</keyword>
<keyword evidence="3" id="KW-1185">Reference proteome</keyword>
<feature type="transmembrane region" description="Helical" evidence="1">
    <location>
        <begin position="132"/>
        <end position="154"/>
    </location>
</feature>
<feature type="transmembrane region" description="Helical" evidence="1">
    <location>
        <begin position="7"/>
        <end position="23"/>
    </location>
</feature>
<dbReference type="EMBL" id="CP021062">
    <property type="protein sequence ID" value="ARP61270.1"/>
    <property type="molecule type" value="Genomic_DNA"/>
</dbReference>
<organism evidence="2 3">
    <name type="scientific">Bacillus thuringiensis</name>
    <dbReference type="NCBI Taxonomy" id="1428"/>
    <lineage>
        <taxon>Bacteria</taxon>
        <taxon>Bacillati</taxon>
        <taxon>Bacillota</taxon>
        <taxon>Bacilli</taxon>
        <taxon>Bacillales</taxon>
        <taxon>Bacillaceae</taxon>
        <taxon>Bacillus</taxon>
        <taxon>Bacillus cereus group</taxon>
    </lineage>
</organism>
<dbReference type="SMR" id="A0A1B1T5Q5"/>
<name>A0A1B1T5Q5_BACTU</name>
<dbReference type="GeneID" id="67470468"/>
<feature type="transmembrane region" description="Helical" evidence="1">
    <location>
        <begin position="29"/>
        <end position="50"/>
    </location>
</feature>
<keyword evidence="2" id="KW-0614">Plasmid</keyword>
<proteinExistence type="predicted"/>
<evidence type="ECO:0000313" key="2">
    <source>
        <dbReference type="EMBL" id="ARP61270.1"/>
    </source>
</evidence>
<dbReference type="Proteomes" id="UP000194143">
    <property type="component" value="Plasmid poh1"/>
</dbReference>
<keyword evidence="1" id="KW-1133">Transmembrane helix</keyword>
<feature type="transmembrane region" description="Helical" evidence="1">
    <location>
        <begin position="71"/>
        <end position="92"/>
    </location>
</feature>
<keyword evidence="1" id="KW-0472">Membrane</keyword>
<sequence length="164" mass="18618">MKPVFKKIFFSFIFSVAGLFCFFKSHGDLLLSGVGVLMSYLSLFNIMSLYPENSHDKIFTKVLKKISVISFSFAVLGISFGVIHELLGAWSLSIMANYWFLMLGLYVTNIMSLVIIVFANQIDQHYPWIYRTLILLNLLLTLGPVLLPIFILILGNGMNAHTIW</sequence>
<evidence type="ECO:0000313" key="3">
    <source>
        <dbReference type="Proteomes" id="UP000194143"/>
    </source>
</evidence>
<accession>A0A1B1T5Q5</accession>
<geneLocation type="plasmid" evidence="2 3">
    <name>poh1</name>
</geneLocation>
<evidence type="ECO:0008006" key="4">
    <source>
        <dbReference type="Google" id="ProtNLM"/>
    </source>
</evidence>
<dbReference type="RefSeq" id="WP_000805584.1">
    <property type="nucleotide sequence ID" value="NZ_CP016589.1"/>
</dbReference>
<feature type="transmembrane region" description="Helical" evidence="1">
    <location>
        <begin position="98"/>
        <end position="120"/>
    </location>
</feature>
<gene>
    <name evidence="2" type="ORF">CAB88_30065</name>
</gene>
<protein>
    <recommendedName>
        <fullName evidence="4">DUF3902 family protein</fullName>
    </recommendedName>
</protein>
<dbReference type="InterPro" id="IPR025001">
    <property type="entry name" value="DUF3902"/>
</dbReference>